<dbReference type="InterPro" id="IPR001757">
    <property type="entry name" value="P_typ_ATPase"/>
</dbReference>
<proteinExistence type="predicted"/>
<reference evidence="12" key="1">
    <citation type="journal article" date="2019" name="bioRxiv">
        <title>The Genome of the Zebra Mussel, Dreissena polymorpha: A Resource for Invasive Species Research.</title>
        <authorList>
            <person name="McCartney M.A."/>
            <person name="Auch B."/>
            <person name="Kono T."/>
            <person name="Mallez S."/>
            <person name="Zhang Y."/>
            <person name="Obille A."/>
            <person name="Becker A."/>
            <person name="Abrahante J.E."/>
            <person name="Garbe J."/>
            <person name="Badalamenti J.P."/>
            <person name="Herman A."/>
            <person name="Mangelson H."/>
            <person name="Liachko I."/>
            <person name="Sullivan S."/>
            <person name="Sone E.D."/>
            <person name="Koren S."/>
            <person name="Silverstein K.A.T."/>
            <person name="Beckman K.B."/>
            <person name="Gohl D.M."/>
        </authorList>
    </citation>
    <scope>NUCLEOTIDE SEQUENCE</scope>
    <source>
        <strain evidence="12">Duluth1</strain>
        <tissue evidence="12">Whole animal</tissue>
    </source>
</reference>
<evidence type="ECO:0000256" key="6">
    <source>
        <dbReference type="ARBA" id="ARBA00022840"/>
    </source>
</evidence>
<evidence type="ECO:0000256" key="4">
    <source>
        <dbReference type="ARBA" id="ARBA00022723"/>
    </source>
</evidence>
<evidence type="ECO:0000256" key="2">
    <source>
        <dbReference type="ARBA" id="ARBA00022553"/>
    </source>
</evidence>
<dbReference type="InterPro" id="IPR023298">
    <property type="entry name" value="ATPase_P-typ_TM_dom_sf"/>
</dbReference>
<keyword evidence="8" id="KW-1278">Translocase</keyword>
<dbReference type="GO" id="GO:0005524">
    <property type="term" value="F:ATP binding"/>
    <property type="evidence" value="ECO:0007669"/>
    <property type="project" value="UniProtKB-KW"/>
</dbReference>
<dbReference type="GO" id="GO:0015203">
    <property type="term" value="F:polyamine transmembrane transporter activity"/>
    <property type="evidence" value="ECO:0007669"/>
    <property type="project" value="TreeGrafter"/>
</dbReference>
<dbReference type="GO" id="GO:0019829">
    <property type="term" value="F:ATPase-coupled monoatomic cation transmembrane transporter activity"/>
    <property type="evidence" value="ECO:0007669"/>
    <property type="project" value="TreeGrafter"/>
</dbReference>
<evidence type="ECO:0000256" key="1">
    <source>
        <dbReference type="ARBA" id="ARBA00004141"/>
    </source>
</evidence>
<feature type="transmembrane region" description="Helical" evidence="11">
    <location>
        <begin position="276"/>
        <end position="295"/>
    </location>
</feature>
<dbReference type="PANTHER" id="PTHR45630:SF8">
    <property type="entry name" value="CATION-TRANSPORTING ATPASE"/>
    <property type="match status" value="1"/>
</dbReference>
<dbReference type="Gene3D" id="3.40.50.1000">
    <property type="entry name" value="HAD superfamily/HAD-like"/>
    <property type="match status" value="1"/>
</dbReference>
<keyword evidence="5" id="KW-0547">Nucleotide-binding</keyword>
<evidence type="ECO:0000256" key="5">
    <source>
        <dbReference type="ARBA" id="ARBA00022741"/>
    </source>
</evidence>
<keyword evidence="2" id="KW-0597">Phosphoprotein</keyword>
<dbReference type="GO" id="GO:0016887">
    <property type="term" value="F:ATP hydrolysis activity"/>
    <property type="evidence" value="ECO:0007669"/>
    <property type="project" value="InterPro"/>
</dbReference>
<evidence type="ECO:0000256" key="11">
    <source>
        <dbReference type="SAM" id="Phobius"/>
    </source>
</evidence>
<keyword evidence="4" id="KW-0479">Metal-binding</keyword>
<comment type="caution">
    <text evidence="12">The sequence shown here is derived from an EMBL/GenBank/DDBJ whole genome shotgun (WGS) entry which is preliminary data.</text>
</comment>
<dbReference type="PANTHER" id="PTHR45630">
    <property type="entry name" value="CATION-TRANSPORTING ATPASE-RELATED"/>
    <property type="match status" value="1"/>
</dbReference>
<accession>A0A9D4K081</accession>
<reference evidence="12" key="2">
    <citation type="submission" date="2020-11" db="EMBL/GenBank/DDBJ databases">
        <authorList>
            <person name="McCartney M.A."/>
            <person name="Auch B."/>
            <person name="Kono T."/>
            <person name="Mallez S."/>
            <person name="Becker A."/>
            <person name="Gohl D.M."/>
            <person name="Silverstein K.A.T."/>
            <person name="Koren S."/>
            <person name="Bechman K.B."/>
            <person name="Herman A."/>
            <person name="Abrahante J.E."/>
            <person name="Garbe J."/>
        </authorList>
    </citation>
    <scope>NUCLEOTIDE SEQUENCE</scope>
    <source>
        <strain evidence="12">Duluth1</strain>
        <tissue evidence="12">Whole animal</tissue>
    </source>
</reference>
<evidence type="ECO:0000313" key="13">
    <source>
        <dbReference type="Proteomes" id="UP000828390"/>
    </source>
</evidence>
<dbReference type="SUPFAM" id="SSF81665">
    <property type="entry name" value="Calcium ATPase, transmembrane domain M"/>
    <property type="match status" value="1"/>
</dbReference>
<feature type="transmembrane region" description="Helical" evidence="11">
    <location>
        <begin position="243"/>
        <end position="264"/>
    </location>
</feature>
<keyword evidence="3 11" id="KW-0812">Transmembrane</keyword>
<evidence type="ECO:0000256" key="9">
    <source>
        <dbReference type="ARBA" id="ARBA00022989"/>
    </source>
</evidence>
<keyword evidence="6" id="KW-0067">ATP-binding</keyword>
<dbReference type="NCBIfam" id="TIGR01494">
    <property type="entry name" value="ATPase_P-type"/>
    <property type="match status" value="1"/>
</dbReference>
<dbReference type="GO" id="GO:0140358">
    <property type="term" value="F:P-type transmembrane transporter activity"/>
    <property type="evidence" value="ECO:0007669"/>
    <property type="project" value="InterPro"/>
</dbReference>
<evidence type="ECO:0000313" key="12">
    <source>
        <dbReference type="EMBL" id="KAH3827167.1"/>
    </source>
</evidence>
<organism evidence="12 13">
    <name type="scientific">Dreissena polymorpha</name>
    <name type="common">Zebra mussel</name>
    <name type="synonym">Mytilus polymorpha</name>
    <dbReference type="NCBI Taxonomy" id="45954"/>
    <lineage>
        <taxon>Eukaryota</taxon>
        <taxon>Metazoa</taxon>
        <taxon>Spiralia</taxon>
        <taxon>Lophotrochozoa</taxon>
        <taxon>Mollusca</taxon>
        <taxon>Bivalvia</taxon>
        <taxon>Autobranchia</taxon>
        <taxon>Heteroconchia</taxon>
        <taxon>Euheterodonta</taxon>
        <taxon>Imparidentia</taxon>
        <taxon>Neoheterodontei</taxon>
        <taxon>Myida</taxon>
        <taxon>Dreissenoidea</taxon>
        <taxon>Dreissenidae</taxon>
        <taxon>Dreissena</taxon>
    </lineage>
</organism>
<evidence type="ECO:0000256" key="8">
    <source>
        <dbReference type="ARBA" id="ARBA00022967"/>
    </source>
</evidence>
<keyword evidence="10 11" id="KW-0472">Membrane</keyword>
<dbReference type="Proteomes" id="UP000828390">
    <property type="component" value="Unassembled WGS sequence"/>
</dbReference>
<keyword evidence="9 11" id="KW-1133">Transmembrane helix</keyword>
<sequence>MCCGDIREKGVDIEKGQGRVYHFAVTGKSWAVLKEHFPDLMSKIVVRGTIFARMSPDQKAQLVENLQELGYYVGMCGDGANDCGALKTAHAGISLSEAEASVASPFTSKNANISCVPTVIREGRAALVTSFGIFKYMACYSLTQFLSVLILYWISNRVTDFEFLYIDLFLLTTLMITFGRTHAYGKLHRVAPPVKLMSLAPVLSLILHILIMLAVQIFFFFFIQRASWFVAFVVDPEDEYNYVSYENMAIFVSSSYQYIILAIIFSKGKPYRKSMFTNYAFLVNLIIVFGVNAWLNIYPPDEIVDLFELKMPPNVPYRLIFLGGGFINLLLCLLLETLVLDSHFVTVTLQNKLDRILPGACPRYEEVESWLQGNSTWPPVTSEDLACTFQRLDSAFQMSKNTLNETDNLSLSSSESDSFRLTGSTGKLEFSLDDGYSAGADNSTFQCDDNTNESTRL</sequence>
<feature type="transmembrane region" description="Helical" evidence="11">
    <location>
        <begin position="315"/>
        <end position="335"/>
    </location>
</feature>
<dbReference type="InterPro" id="IPR036412">
    <property type="entry name" value="HAD-like_sf"/>
</dbReference>
<name>A0A9D4K081_DREPO</name>
<dbReference type="SUPFAM" id="SSF56784">
    <property type="entry name" value="HAD-like"/>
    <property type="match status" value="1"/>
</dbReference>
<dbReference type="InterPro" id="IPR006544">
    <property type="entry name" value="P-type_TPase_V"/>
</dbReference>
<evidence type="ECO:0000256" key="10">
    <source>
        <dbReference type="ARBA" id="ARBA00023136"/>
    </source>
</evidence>
<keyword evidence="7" id="KW-0460">Magnesium</keyword>
<dbReference type="GO" id="GO:0016020">
    <property type="term" value="C:membrane"/>
    <property type="evidence" value="ECO:0007669"/>
    <property type="project" value="UniProtKB-SubCell"/>
</dbReference>
<feature type="transmembrane region" description="Helical" evidence="11">
    <location>
        <begin position="199"/>
        <end position="223"/>
    </location>
</feature>
<dbReference type="GO" id="GO:0046872">
    <property type="term" value="F:metal ion binding"/>
    <property type="evidence" value="ECO:0007669"/>
    <property type="project" value="UniProtKB-KW"/>
</dbReference>
<gene>
    <name evidence="12" type="ORF">DPMN_129096</name>
</gene>
<dbReference type="GO" id="GO:0006874">
    <property type="term" value="P:intracellular calcium ion homeostasis"/>
    <property type="evidence" value="ECO:0007669"/>
    <property type="project" value="TreeGrafter"/>
</dbReference>
<evidence type="ECO:0000256" key="7">
    <source>
        <dbReference type="ARBA" id="ARBA00022842"/>
    </source>
</evidence>
<dbReference type="InterPro" id="IPR023214">
    <property type="entry name" value="HAD_sf"/>
</dbReference>
<dbReference type="EMBL" id="JAIWYP010000005">
    <property type="protein sequence ID" value="KAH3827167.1"/>
    <property type="molecule type" value="Genomic_DNA"/>
</dbReference>
<comment type="subcellular location">
    <subcellularLocation>
        <location evidence="1">Membrane</location>
        <topology evidence="1">Multi-pass membrane protein</topology>
    </subcellularLocation>
</comment>
<protein>
    <submittedName>
        <fullName evidence="12">Uncharacterized protein</fullName>
    </submittedName>
</protein>
<feature type="transmembrane region" description="Helical" evidence="11">
    <location>
        <begin position="133"/>
        <end position="155"/>
    </location>
</feature>
<feature type="transmembrane region" description="Helical" evidence="11">
    <location>
        <begin position="161"/>
        <end position="178"/>
    </location>
</feature>
<keyword evidence="13" id="KW-1185">Reference proteome</keyword>
<evidence type="ECO:0000256" key="3">
    <source>
        <dbReference type="ARBA" id="ARBA00022692"/>
    </source>
</evidence>
<dbReference type="AlphaFoldDB" id="A0A9D4K081"/>